<proteinExistence type="inferred from homology"/>
<dbReference type="RefSeq" id="WP_377123179.1">
    <property type="nucleotide sequence ID" value="NZ_JBHRSD010000014.1"/>
</dbReference>
<keyword evidence="10 16" id="KW-0798">TonB box</keyword>
<evidence type="ECO:0000256" key="8">
    <source>
        <dbReference type="ARBA" id="ARBA00023004"/>
    </source>
</evidence>
<evidence type="ECO:0000256" key="16">
    <source>
        <dbReference type="RuleBase" id="RU003357"/>
    </source>
</evidence>
<evidence type="ECO:0000256" key="10">
    <source>
        <dbReference type="ARBA" id="ARBA00023077"/>
    </source>
</evidence>
<comment type="similarity">
    <text evidence="2 14 16">Belongs to the TonB-dependent receptor family.</text>
</comment>
<keyword evidence="8" id="KW-0408">Iron</keyword>
<evidence type="ECO:0000256" key="3">
    <source>
        <dbReference type="ARBA" id="ARBA00022448"/>
    </source>
</evidence>
<evidence type="ECO:0000259" key="19">
    <source>
        <dbReference type="Pfam" id="PF07715"/>
    </source>
</evidence>
<dbReference type="InterPro" id="IPR037066">
    <property type="entry name" value="Plug_dom_sf"/>
</dbReference>
<evidence type="ECO:0000256" key="2">
    <source>
        <dbReference type="ARBA" id="ARBA00009810"/>
    </source>
</evidence>
<dbReference type="PROSITE" id="PS52016">
    <property type="entry name" value="TONB_DEPENDENT_REC_3"/>
    <property type="match status" value="1"/>
</dbReference>
<keyword evidence="11 14" id="KW-0472">Membrane</keyword>
<feature type="domain" description="TonB-dependent receptor-like beta-barrel" evidence="18">
    <location>
        <begin position="247"/>
        <end position="675"/>
    </location>
</feature>
<keyword evidence="3 14" id="KW-0813">Transport</keyword>
<dbReference type="InterPro" id="IPR012910">
    <property type="entry name" value="Plug_dom"/>
</dbReference>
<evidence type="ECO:0000256" key="11">
    <source>
        <dbReference type="ARBA" id="ARBA00023136"/>
    </source>
</evidence>
<sequence length="706" mass="77936">MKNALPNLVSTAVITALASFCASSFAETNQDIEKITVTGKYTVNEVIDTATGLGLTLRETPQSVSVLTEKRIQDQALDTLVDAVLNAVGVSTKEIDNVRNTLQSRGFDINNYQIDGVPLSWSLAGDSGETIADVAIYERVEFVRGATGLLTGAGDPSASINLVRKHADSTELTGFVDLAIGSWNDRQITADVANALSADGSLRGRVVVKHEQSNSYTDLLSDKSSVLYVVAEKDLSPQTLLRVGASYQNNQPTSPTWGALPTFFSDGSKTDWPVEKTTAANWTQWETTGTNFFANINHTFGNGWMLVANYNKLTYEQDTELLYLFGTVDKTSGEGLSSWPYKSSGKSQQDSFDIQLKGQYSLLEREHDFVVGALYSEQSADTKTFAPLTNAFLPVGNFYEWNGVFPEPDWSNESTVAQDMDTEQKGFYAATRLNLTDSFKLIAGGRIASWQREGVSYDVTTDFGDNGVFIPYAGALYDLTEQHRVYASYTEIFQPQNAQDRNGKFLAPIKGKSYEIGLKSSYLDDRLHTTFALFEIQQDNLAQDDVGFIVPGTVNTIAQLAAEGANSKGFEFEVVGQPVDGWNIHLGYSQFKAQDAAGKEINTDNPRKQLKLFTTYQFIDLLPELTLGGGVNWQNDTYSATNIDPIVQDAYAVINLMASYEVTSNIKVQLNLDNLGNEKYYSQIGFFDQYRYGAPRNYSLSLNYRF</sequence>
<evidence type="ECO:0000313" key="20">
    <source>
        <dbReference type="EMBL" id="MFC3032556.1"/>
    </source>
</evidence>
<keyword evidence="4 14" id="KW-1134">Transmembrane beta strand</keyword>
<dbReference type="InterPro" id="IPR039426">
    <property type="entry name" value="TonB-dep_rcpt-like"/>
</dbReference>
<keyword evidence="13 14" id="KW-0998">Cell outer membrane</keyword>
<keyword evidence="12 20" id="KW-0675">Receptor</keyword>
<keyword evidence="7 17" id="KW-0732">Signal</keyword>
<keyword evidence="21" id="KW-1185">Reference proteome</keyword>
<name>A0ABV7CJ19_9GAMM</name>
<dbReference type="EMBL" id="JBHRSD010000014">
    <property type="protein sequence ID" value="MFC3032556.1"/>
    <property type="molecule type" value="Genomic_DNA"/>
</dbReference>
<dbReference type="InterPro" id="IPR000531">
    <property type="entry name" value="Beta-barrel_TonB"/>
</dbReference>
<feature type="domain" description="TonB-dependent receptor plug" evidence="19">
    <location>
        <begin position="57"/>
        <end position="157"/>
    </location>
</feature>
<dbReference type="PROSITE" id="PS01156">
    <property type="entry name" value="TONB_DEPENDENT_REC_2"/>
    <property type="match status" value="1"/>
</dbReference>
<protein>
    <submittedName>
        <fullName evidence="20">TonB-dependent siderophore receptor</fullName>
    </submittedName>
</protein>
<dbReference type="PANTHER" id="PTHR32552">
    <property type="entry name" value="FERRICHROME IRON RECEPTOR-RELATED"/>
    <property type="match status" value="1"/>
</dbReference>
<dbReference type="NCBIfam" id="TIGR01783">
    <property type="entry name" value="TonB-siderophor"/>
    <property type="match status" value="1"/>
</dbReference>
<evidence type="ECO:0000256" key="7">
    <source>
        <dbReference type="ARBA" id="ARBA00022729"/>
    </source>
</evidence>
<keyword evidence="9" id="KW-0406">Ion transport</keyword>
<dbReference type="InterPro" id="IPR010105">
    <property type="entry name" value="TonB_sidphr_rcpt"/>
</dbReference>
<evidence type="ECO:0000256" key="15">
    <source>
        <dbReference type="PROSITE-ProRule" id="PRU10144"/>
    </source>
</evidence>
<evidence type="ECO:0000256" key="14">
    <source>
        <dbReference type="PROSITE-ProRule" id="PRU01360"/>
    </source>
</evidence>
<comment type="caution">
    <text evidence="20">The sequence shown here is derived from an EMBL/GenBank/DDBJ whole genome shotgun (WGS) entry which is preliminary data.</text>
</comment>
<dbReference type="Pfam" id="PF00593">
    <property type="entry name" value="TonB_dep_Rec_b-barrel"/>
    <property type="match status" value="1"/>
</dbReference>
<evidence type="ECO:0000313" key="21">
    <source>
        <dbReference type="Proteomes" id="UP001595453"/>
    </source>
</evidence>
<feature type="chain" id="PRO_5046240984" evidence="17">
    <location>
        <begin position="27"/>
        <end position="706"/>
    </location>
</feature>
<evidence type="ECO:0000256" key="6">
    <source>
        <dbReference type="ARBA" id="ARBA00022692"/>
    </source>
</evidence>
<evidence type="ECO:0000259" key="18">
    <source>
        <dbReference type="Pfam" id="PF00593"/>
    </source>
</evidence>
<evidence type="ECO:0000256" key="9">
    <source>
        <dbReference type="ARBA" id="ARBA00023065"/>
    </source>
</evidence>
<dbReference type="Gene3D" id="2.40.170.20">
    <property type="entry name" value="TonB-dependent receptor, beta-barrel domain"/>
    <property type="match status" value="1"/>
</dbReference>
<gene>
    <name evidence="20" type="ORF">ACFOEE_08500</name>
</gene>
<feature type="short sequence motif" description="TonB C-terminal box" evidence="15">
    <location>
        <begin position="689"/>
        <end position="706"/>
    </location>
</feature>
<dbReference type="InterPro" id="IPR010917">
    <property type="entry name" value="TonB_rcpt_CS"/>
</dbReference>
<evidence type="ECO:0000256" key="4">
    <source>
        <dbReference type="ARBA" id="ARBA00022452"/>
    </source>
</evidence>
<evidence type="ECO:0000256" key="12">
    <source>
        <dbReference type="ARBA" id="ARBA00023170"/>
    </source>
</evidence>
<keyword evidence="5" id="KW-0410">Iron transport</keyword>
<reference evidence="21" key="1">
    <citation type="journal article" date="2019" name="Int. J. Syst. Evol. Microbiol.">
        <title>The Global Catalogue of Microorganisms (GCM) 10K type strain sequencing project: providing services to taxonomists for standard genome sequencing and annotation.</title>
        <authorList>
            <consortium name="The Broad Institute Genomics Platform"/>
            <consortium name="The Broad Institute Genome Sequencing Center for Infectious Disease"/>
            <person name="Wu L."/>
            <person name="Ma J."/>
        </authorList>
    </citation>
    <scope>NUCLEOTIDE SEQUENCE [LARGE SCALE GENOMIC DNA]</scope>
    <source>
        <strain evidence="21">KCTC 42730</strain>
    </source>
</reference>
<organism evidence="20 21">
    <name type="scientific">Pseudoalteromonas fenneropenaei</name>
    <dbReference type="NCBI Taxonomy" id="1737459"/>
    <lineage>
        <taxon>Bacteria</taxon>
        <taxon>Pseudomonadati</taxon>
        <taxon>Pseudomonadota</taxon>
        <taxon>Gammaproteobacteria</taxon>
        <taxon>Alteromonadales</taxon>
        <taxon>Pseudoalteromonadaceae</taxon>
        <taxon>Pseudoalteromonas</taxon>
    </lineage>
</organism>
<dbReference type="CDD" id="cd01347">
    <property type="entry name" value="ligand_gated_channel"/>
    <property type="match status" value="1"/>
</dbReference>
<keyword evidence="6 14" id="KW-0812">Transmembrane</keyword>
<evidence type="ECO:0000256" key="5">
    <source>
        <dbReference type="ARBA" id="ARBA00022496"/>
    </source>
</evidence>
<dbReference type="InterPro" id="IPR036942">
    <property type="entry name" value="Beta-barrel_TonB_sf"/>
</dbReference>
<evidence type="ECO:0000256" key="17">
    <source>
        <dbReference type="SAM" id="SignalP"/>
    </source>
</evidence>
<dbReference type="Gene3D" id="2.170.130.10">
    <property type="entry name" value="TonB-dependent receptor, plug domain"/>
    <property type="match status" value="1"/>
</dbReference>
<comment type="subcellular location">
    <subcellularLocation>
        <location evidence="1 14">Cell outer membrane</location>
        <topology evidence="1 14">Multi-pass membrane protein</topology>
    </subcellularLocation>
</comment>
<dbReference type="Pfam" id="PF07715">
    <property type="entry name" value="Plug"/>
    <property type="match status" value="1"/>
</dbReference>
<accession>A0ABV7CJ19</accession>
<evidence type="ECO:0000256" key="13">
    <source>
        <dbReference type="ARBA" id="ARBA00023237"/>
    </source>
</evidence>
<dbReference type="SUPFAM" id="SSF56935">
    <property type="entry name" value="Porins"/>
    <property type="match status" value="1"/>
</dbReference>
<dbReference type="PANTHER" id="PTHR32552:SF74">
    <property type="entry name" value="HYDROXAMATE SIDEROPHORE RECEPTOR FHUE"/>
    <property type="match status" value="1"/>
</dbReference>
<dbReference type="Proteomes" id="UP001595453">
    <property type="component" value="Unassembled WGS sequence"/>
</dbReference>
<feature type="signal peptide" evidence="17">
    <location>
        <begin position="1"/>
        <end position="26"/>
    </location>
</feature>
<evidence type="ECO:0000256" key="1">
    <source>
        <dbReference type="ARBA" id="ARBA00004571"/>
    </source>
</evidence>